<evidence type="ECO:0000313" key="2">
    <source>
        <dbReference type="EMBL" id="OSS47967.1"/>
    </source>
</evidence>
<protein>
    <submittedName>
        <fullName evidence="2">Uncharacterized protein</fullName>
    </submittedName>
</protein>
<dbReference type="AlphaFoldDB" id="A0A1Y2LXQ6"/>
<evidence type="ECO:0000256" key="1">
    <source>
        <dbReference type="SAM" id="MobiDB-lite"/>
    </source>
</evidence>
<feature type="compositionally biased region" description="Acidic residues" evidence="1">
    <location>
        <begin position="213"/>
        <end position="224"/>
    </location>
</feature>
<name>A0A1Y2LXQ6_EPING</name>
<proteinExistence type="predicted"/>
<dbReference type="OMA" id="DVPYIPR"/>
<reference evidence="2 3" key="1">
    <citation type="journal article" date="2017" name="Genome Announc.">
        <title>Genome sequence of the saprophytic ascomycete Epicoccum nigrum ICMP 19927 strain isolated from New Zealand.</title>
        <authorList>
            <person name="Fokin M."/>
            <person name="Fleetwood D."/>
            <person name="Weir B.S."/>
            <person name="Villas-Boas S.G."/>
        </authorList>
    </citation>
    <scope>NUCLEOTIDE SEQUENCE [LARGE SCALE GENOMIC DNA]</scope>
    <source>
        <strain evidence="2 3">ICMP 19927</strain>
    </source>
</reference>
<dbReference type="STRING" id="105696.A0A1Y2LXQ6"/>
<dbReference type="InParanoid" id="A0A1Y2LXQ6"/>
<accession>A0A1Y2LXQ6</accession>
<gene>
    <name evidence="2" type="ORF">B5807_06718</name>
</gene>
<sequence length="725" mass="80097">MKQQCGRMMSTFVSCTATSVQLGHKRFPDRHERPQVKAWRCDLTALSRSHNFYFIACNDAIYVYQPRFPDQSIPGEPVLILHPPTTSPGLQPGIDHEDAHSITRLHVDYIGEDEIILVTCDDGDVIGYRTVEIQHVINEQREASVDDAEGPIEEPVKTFLHRNVGASAWGLAIHREARTIAISANTHKVTVIAYALAQPDENSDCSSTSSGSDLEDSFDKEDQVDFPSPRRRDHIIVLPARHNVPSVSFNNSGDDPSGRWLSSCSINGETLIWDLHSPDRPARTIRLGYCASVKDPTKAPKNTPGTCACLRPSGYPHAIWSTMFLDANTAYENVSLKDLAPPPNQPFPYIRDVSKDKRSFTVMPRRNFSATHAHPDEPAIEEASSEMEVSDTGSIASIDSEILSISSLDSTTMEDVQQLENVEMETNQLYESSDESHISGVSTGSPGHIVEAVAPVAAIAPAINAFGPWFQPADQNFPTMVSDDTDDESDTDDELVIPSSTHIQMTSDYLIENTRAYCEVITSFTLARQPQINSPLLIVTKEDVYLYQRPLDYAGDHSDYIVTMRRPLHPNDLHIPCLFIPGSHDRHCYTTQIPELGVFIVASPNGRAGVFSLTRAPGHANPQASGRPQFGFQLEYILPFADRDDRKVWDVEGARLIGVAAGPVQGMLDSESGVGGEGGGGGLYEERRGKRRWRVMMYYTDHTVLAFELGRKRGGVDVDVEALVV</sequence>
<dbReference type="Proteomes" id="UP000193240">
    <property type="component" value="Unassembled WGS sequence"/>
</dbReference>
<evidence type="ECO:0000313" key="3">
    <source>
        <dbReference type="Proteomes" id="UP000193240"/>
    </source>
</evidence>
<keyword evidence="3" id="KW-1185">Reference proteome</keyword>
<dbReference type="SUPFAM" id="SSF50978">
    <property type="entry name" value="WD40 repeat-like"/>
    <property type="match status" value="1"/>
</dbReference>
<feature type="region of interest" description="Disordered" evidence="1">
    <location>
        <begin position="200"/>
        <end position="226"/>
    </location>
</feature>
<dbReference type="InterPro" id="IPR036322">
    <property type="entry name" value="WD40_repeat_dom_sf"/>
</dbReference>
<organism evidence="2 3">
    <name type="scientific">Epicoccum nigrum</name>
    <name type="common">Soil fungus</name>
    <name type="synonym">Epicoccum purpurascens</name>
    <dbReference type="NCBI Taxonomy" id="105696"/>
    <lineage>
        <taxon>Eukaryota</taxon>
        <taxon>Fungi</taxon>
        <taxon>Dikarya</taxon>
        <taxon>Ascomycota</taxon>
        <taxon>Pezizomycotina</taxon>
        <taxon>Dothideomycetes</taxon>
        <taxon>Pleosporomycetidae</taxon>
        <taxon>Pleosporales</taxon>
        <taxon>Pleosporineae</taxon>
        <taxon>Didymellaceae</taxon>
        <taxon>Epicoccum</taxon>
    </lineage>
</organism>
<dbReference type="EMBL" id="KZ107847">
    <property type="protein sequence ID" value="OSS47967.1"/>
    <property type="molecule type" value="Genomic_DNA"/>
</dbReference>
<dbReference type="Pfam" id="PF08728">
    <property type="entry name" value="CRT10"/>
    <property type="match status" value="1"/>
</dbReference>
<dbReference type="InterPro" id="IPR014839">
    <property type="entry name" value="Crt10"/>
</dbReference>